<dbReference type="VEuPathDB" id="VectorBase:ACHR009721"/>
<protein>
    <recommendedName>
        <fullName evidence="5">Peptidase S1 domain-containing protein</fullName>
    </recommendedName>
</protein>
<organism evidence="6 7">
    <name type="scientific">Anopheles christyi</name>
    <dbReference type="NCBI Taxonomy" id="43041"/>
    <lineage>
        <taxon>Eukaryota</taxon>
        <taxon>Metazoa</taxon>
        <taxon>Ecdysozoa</taxon>
        <taxon>Arthropoda</taxon>
        <taxon>Hexapoda</taxon>
        <taxon>Insecta</taxon>
        <taxon>Pterygota</taxon>
        <taxon>Neoptera</taxon>
        <taxon>Endopterygota</taxon>
        <taxon>Diptera</taxon>
        <taxon>Nematocera</taxon>
        <taxon>Culicoidea</taxon>
        <taxon>Culicidae</taxon>
        <taxon>Anophelinae</taxon>
        <taxon>Anopheles</taxon>
    </lineage>
</organism>
<evidence type="ECO:0000256" key="3">
    <source>
        <dbReference type="RuleBase" id="RU363034"/>
    </source>
</evidence>
<dbReference type="PANTHER" id="PTHR24252:SF11">
    <property type="entry name" value="ATRIAL NATRIURETIC PEPTIDE-CONVERTING ENZYME ISOFORM X1"/>
    <property type="match status" value="1"/>
</dbReference>
<keyword evidence="7" id="KW-1185">Reference proteome</keyword>
<feature type="domain" description="Peptidase S1" evidence="5">
    <location>
        <begin position="64"/>
        <end position="303"/>
    </location>
</feature>
<evidence type="ECO:0000313" key="6">
    <source>
        <dbReference type="EnsemblMetazoa" id="ACHR009721-PA"/>
    </source>
</evidence>
<keyword evidence="4" id="KW-1133">Transmembrane helix</keyword>
<evidence type="ECO:0000256" key="1">
    <source>
        <dbReference type="ARBA" id="ARBA00023157"/>
    </source>
</evidence>
<dbReference type="PROSITE" id="PS00135">
    <property type="entry name" value="TRYPSIN_SER"/>
    <property type="match status" value="1"/>
</dbReference>
<keyword evidence="3" id="KW-0378">Hydrolase</keyword>
<dbReference type="PRINTS" id="PR00722">
    <property type="entry name" value="CHYMOTRYPSIN"/>
</dbReference>
<reference evidence="7" key="1">
    <citation type="submission" date="2013-03" db="EMBL/GenBank/DDBJ databases">
        <title>The Genome Sequence of Anopheles christyi ACHKN1017.</title>
        <authorList>
            <consortium name="The Broad Institute Genomics Platform"/>
            <person name="Neafsey D.E."/>
            <person name="Besansky N."/>
            <person name="Walker B."/>
            <person name="Young S.K."/>
            <person name="Zeng Q."/>
            <person name="Gargeya S."/>
            <person name="Fitzgerald M."/>
            <person name="Haas B."/>
            <person name="Abouelleil A."/>
            <person name="Allen A.W."/>
            <person name="Alvarado L."/>
            <person name="Arachchi H.M."/>
            <person name="Berlin A.M."/>
            <person name="Chapman S.B."/>
            <person name="Gainer-Dewar J."/>
            <person name="Goldberg J."/>
            <person name="Griggs A."/>
            <person name="Gujja S."/>
            <person name="Hansen M."/>
            <person name="Howarth C."/>
            <person name="Imamovic A."/>
            <person name="Ireland A."/>
            <person name="Larimer J."/>
            <person name="McCowan C."/>
            <person name="Murphy C."/>
            <person name="Pearson M."/>
            <person name="Poon T.W."/>
            <person name="Priest M."/>
            <person name="Roberts A."/>
            <person name="Saif S."/>
            <person name="Shea T."/>
            <person name="Sisk P."/>
            <person name="Sykes S."/>
            <person name="Wortman J."/>
            <person name="Nusbaum C."/>
            <person name="Birren B."/>
        </authorList>
    </citation>
    <scope>NUCLEOTIDE SEQUENCE [LARGE SCALE GENOMIC DNA]</scope>
    <source>
        <strain evidence="7">ACHKN1017</strain>
    </source>
</reference>
<evidence type="ECO:0000256" key="2">
    <source>
        <dbReference type="ARBA" id="ARBA00024195"/>
    </source>
</evidence>
<keyword evidence="4" id="KW-0472">Membrane</keyword>
<keyword evidence="3" id="KW-0645">Protease</keyword>
<dbReference type="InterPro" id="IPR001254">
    <property type="entry name" value="Trypsin_dom"/>
</dbReference>
<sequence length="340" mass="37644">MCRFPKIKLCTANTLESHLERIVDVLPPRVHDSSLKNETDRTTKEAYRNVNCEEDDPLDQGERIVGGRNALPGDAPFHVSLRNRYHEHRYGFGSGLFCGGTLITADRVLTAAHCFTTAPSNMAVVAGILNRFDRSKRMQQRRVYRYLAHPRWNSRTLYADIGLVALVNPFHFTPEHGVAPIGLAERAPAEGERCNIYGWGRTEEGRRKRFQPVCLQKAKVAVLELERCNRTLHTVVTVPDGTLCAGSFDGGVDSCQGDSGGPLVCGGALYGVVSFGWGCGRAHFPGMYTDVFQYRGWIGESVESDPRTWSGALLVGPARWSTAWGVIIMFSTVMLLLLLS</sequence>
<dbReference type="STRING" id="43041.A0A182KG33"/>
<dbReference type="Gene3D" id="2.40.10.10">
    <property type="entry name" value="Trypsin-like serine proteases"/>
    <property type="match status" value="1"/>
</dbReference>
<dbReference type="PANTHER" id="PTHR24252">
    <property type="entry name" value="ACROSIN-RELATED"/>
    <property type="match status" value="1"/>
</dbReference>
<dbReference type="FunFam" id="2.40.10.10:FF:000002">
    <property type="entry name" value="Transmembrane protease serine"/>
    <property type="match status" value="1"/>
</dbReference>
<dbReference type="FunFam" id="2.40.10.10:FF:000068">
    <property type="entry name" value="transmembrane protease serine 2"/>
    <property type="match status" value="1"/>
</dbReference>
<dbReference type="PROSITE" id="PS50240">
    <property type="entry name" value="TRYPSIN_DOM"/>
    <property type="match status" value="1"/>
</dbReference>
<dbReference type="InterPro" id="IPR043504">
    <property type="entry name" value="Peptidase_S1_PA_chymotrypsin"/>
</dbReference>
<keyword evidence="3" id="KW-0720">Serine protease</keyword>
<dbReference type="InterPro" id="IPR009003">
    <property type="entry name" value="Peptidase_S1_PA"/>
</dbReference>
<name>A0A182KG33_9DIPT</name>
<dbReference type="InterPro" id="IPR001314">
    <property type="entry name" value="Peptidase_S1A"/>
</dbReference>
<dbReference type="EnsemblMetazoa" id="ACHR009721-RA">
    <property type="protein sequence ID" value="ACHR009721-PA"/>
    <property type="gene ID" value="ACHR009721"/>
</dbReference>
<dbReference type="InterPro" id="IPR033116">
    <property type="entry name" value="TRYPSIN_SER"/>
</dbReference>
<keyword evidence="4" id="KW-0812">Transmembrane</keyword>
<dbReference type="InterPro" id="IPR018114">
    <property type="entry name" value="TRYPSIN_HIS"/>
</dbReference>
<dbReference type="PROSITE" id="PS00134">
    <property type="entry name" value="TRYPSIN_HIS"/>
    <property type="match status" value="1"/>
</dbReference>
<dbReference type="Pfam" id="PF00089">
    <property type="entry name" value="Trypsin"/>
    <property type="match status" value="1"/>
</dbReference>
<dbReference type="SMART" id="SM00020">
    <property type="entry name" value="Tryp_SPc"/>
    <property type="match status" value="1"/>
</dbReference>
<feature type="transmembrane region" description="Helical" evidence="4">
    <location>
        <begin position="320"/>
        <end position="339"/>
    </location>
</feature>
<comment type="similarity">
    <text evidence="2">Belongs to the peptidase S1 family. CLIP subfamily.</text>
</comment>
<dbReference type="AlphaFoldDB" id="A0A182KG33"/>
<accession>A0A182KG33</accession>
<evidence type="ECO:0000259" key="5">
    <source>
        <dbReference type="PROSITE" id="PS50240"/>
    </source>
</evidence>
<dbReference type="GO" id="GO:0006508">
    <property type="term" value="P:proteolysis"/>
    <property type="evidence" value="ECO:0007669"/>
    <property type="project" value="UniProtKB-KW"/>
</dbReference>
<dbReference type="Proteomes" id="UP000075881">
    <property type="component" value="Unassembled WGS sequence"/>
</dbReference>
<keyword evidence="1" id="KW-1015">Disulfide bond</keyword>
<dbReference type="CDD" id="cd00190">
    <property type="entry name" value="Tryp_SPc"/>
    <property type="match status" value="1"/>
</dbReference>
<proteinExistence type="inferred from homology"/>
<dbReference type="SUPFAM" id="SSF50494">
    <property type="entry name" value="Trypsin-like serine proteases"/>
    <property type="match status" value="1"/>
</dbReference>
<evidence type="ECO:0000313" key="7">
    <source>
        <dbReference type="Proteomes" id="UP000075881"/>
    </source>
</evidence>
<reference evidence="6" key="2">
    <citation type="submission" date="2020-05" db="UniProtKB">
        <authorList>
            <consortium name="EnsemblMetazoa"/>
        </authorList>
    </citation>
    <scope>IDENTIFICATION</scope>
    <source>
        <strain evidence="6">ACHKN1017</strain>
    </source>
</reference>
<evidence type="ECO:0000256" key="4">
    <source>
        <dbReference type="SAM" id="Phobius"/>
    </source>
</evidence>
<dbReference type="GO" id="GO:0004252">
    <property type="term" value="F:serine-type endopeptidase activity"/>
    <property type="evidence" value="ECO:0007669"/>
    <property type="project" value="InterPro"/>
</dbReference>